<comment type="caution">
    <text evidence="2">The sequence shown here is derived from an EMBL/GenBank/DDBJ whole genome shotgun (WGS) entry which is preliminary data.</text>
</comment>
<dbReference type="AlphaFoldDB" id="A0A919GT27"/>
<keyword evidence="3" id="KW-1185">Reference proteome</keyword>
<feature type="transmembrane region" description="Helical" evidence="1">
    <location>
        <begin position="46"/>
        <end position="67"/>
    </location>
</feature>
<name>A0A919GT27_9ACTN</name>
<sequence length="109" mass="11573">MHQIDPFAEEALPQLTGTWSLMLGTAAVAAVGCPLLPEFVPNLLRYVPVYFILPLGIWAVISGGIALRRVRGVEGASRIRARAGIVLGTLAVVTAVAAIVWACWALSHI</sequence>
<feature type="transmembrane region" description="Helical" evidence="1">
    <location>
        <begin position="79"/>
        <end position="107"/>
    </location>
</feature>
<keyword evidence="1" id="KW-0472">Membrane</keyword>
<dbReference type="EMBL" id="BNEE01000003">
    <property type="protein sequence ID" value="GHI83099.1"/>
    <property type="molecule type" value="Genomic_DNA"/>
</dbReference>
<organism evidence="2 3">
    <name type="scientific">Streptomyces xanthophaeus</name>
    <dbReference type="NCBI Taxonomy" id="67385"/>
    <lineage>
        <taxon>Bacteria</taxon>
        <taxon>Bacillati</taxon>
        <taxon>Actinomycetota</taxon>
        <taxon>Actinomycetes</taxon>
        <taxon>Kitasatosporales</taxon>
        <taxon>Streptomycetaceae</taxon>
        <taxon>Streptomyces</taxon>
    </lineage>
</organism>
<accession>A0A919GT27</accession>
<feature type="transmembrane region" description="Helical" evidence="1">
    <location>
        <begin position="21"/>
        <end position="40"/>
    </location>
</feature>
<evidence type="ECO:0000313" key="3">
    <source>
        <dbReference type="Proteomes" id="UP000600026"/>
    </source>
</evidence>
<gene>
    <name evidence="2" type="ORF">Sxan_04630</name>
</gene>
<keyword evidence="1" id="KW-0812">Transmembrane</keyword>
<keyword evidence="1" id="KW-1133">Transmembrane helix</keyword>
<evidence type="ECO:0000256" key="1">
    <source>
        <dbReference type="SAM" id="Phobius"/>
    </source>
</evidence>
<dbReference type="Proteomes" id="UP000600026">
    <property type="component" value="Unassembled WGS sequence"/>
</dbReference>
<reference evidence="2" key="1">
    <citation type="submission" date="2020-09" db="EMBL/GenBank/DDBJ databases">
        <title>Whole genome shotgun sequence of Streptomyces xanthophaeus NBRC 12829.</title>
        <authorList>
            <person name="Komaki H."/>
            <person name="Tamura T."/>
        </authorList>
    </citation>
    <scope>NUCLEOTIDE SEQUENCE</scope>
    <source>
        <strain evidence="2">NBRC 12829</strain>
    </source>
</reference>
<proteinExistence type="predicted"/>
<protein>
    <submittedName>
        <fullName evidence="2">Uncharacterized protein</fullName>
    </submittedName>
</protein>
<evidence type="ECO:0000313" key="2">
    <source>
        <dbReference type="EMBL" id="GHI83099.1"/>
    </source>
</evidence>